<proteinExistence type="predicted"/>
<feature type="domain" description="HTH arsR-type" evidence="4">
    <location>
        <begin position="29"/>
        <end position="124"/>
    </location>
</feature>
<dbReference type="PROSITE" id="PS50987">
    <property type="entry name" value="HTH_ARSR_2"/>
    <property type="match status" value="1"/>
</dbReference>
<evidence type="ECO:0000313" key="6">
    <source>
        <dbReference type="Proteomes" id="UP000199682"/>
    </source>
</evidence>
<keyword evidence="3" id="KW-0804">Transcription</keyword>
<dbReference type="PANTHER" id="PTHR43132:SF6">
    <property type="entry name" value="HTH-TYPE TRANSCRIPTIONAL REPRESSOR CZRA"/>
    <property type="match status" value="1"/>
</dbReference>
<accession>A0A1H0AE59</accession>
<evidence type="ECO:0000256" key="2">
    <source>
        <dbReference type="ARBA" id="ARBA00023125"/>
    </source>
</evidence>
<dbReference type="Pfam" id="PF01022">
    <property type="entry name" value="HTH_5"/>
    <property type="match status" value="1"/>
</dbReference>
<dbReference type="InterPro" id="IPR036388">
    <property type="entry name" value="WH-like_DNA-bd_sf"/>
</dbReference>
<dbReference type="SUPFAM" id="SSF46785">
    <property type="entry name" value="Winged helix' DNA-binding domain"/>
    <property type="match status" value="1"/>
</dbReference>
<dbReference type="Gene3D" id="1.10.10.10">
    <property type="entry name" value="Winged helix-like DNA-binding domain superfamily/Winged helix DNA-binding domain"/>
    <property type="match status" value="1"/>
</dbReference>
<keyword evidence="1" id="KW-0805">Transcription regulation</keyword>
<dbReference type="CDD" id="cd00090">
    <property type="entry name" value="HTH_ARSR"/>
    <property type="match status" value="1"/>
</dbReference>
<dbReference type="SMART" id="SM00418">
    <property type="entry name" value="HTH_ARSR"/>
    <property type="match status" value="1"/>
</dbReference>
<name>A0A1H0AE59_9PSEU</name>
<dbReference type="PRINTS" id="PR00778">
    <property type="entry name" value="HTHARSR"/>
</dbReference>
<dbReference type="Proteomes" id="UP000199682">
    <property type="component" value="Unassembled WGS sequence"/>
</dbReference>
<dbReference type="NCBIfam" id="NF033788">
    <property type="entry name" value="HTH_metalloreg"/>
    <property type="match status" value="1"/>
</dbReference>
<evidence type="ECO:0000259" key="4">
    <source>
        <dbReference type="PROSITE" id="PS50987"/>
    </source>
</evidence>
<dbReference type="InterPro" id="IPR051011">
    <property type="entry name" value="Metal_resp_trans_reg"/>
</dbReference>
<dbReference type="InterPro" id="IPR001845">
    <property type="entry name" value="HTH_ArsR_DNA-bd_dom"/>
</dbReference>
<gene>
    <name evidence="5" type="ORF">SAMN04488074_1465</name>
</gene>
<evidence type="ECO:0000313" key="5">
    <source>
        <dbReference type="EMBL" id="SDN31614.1"/>
    </source>
</evidence>
<dbReference type="AlphaFoldDB" id="A0A1H0AE59"/>
<dbReference type="InterPro" id="IPR036390">
    <property type="entry name" value="WH_DNA-bd_sf"/>
</dbReference>
<dbReference type="InterPro" id="IPR011991">
    <property type="entry name" value="ArsR-like_HTH"/>
</dbReference>
<evidence type="ECO:0000256" key="3">
    <source>
        <dbReference type="ARBA" id="ARBA00023163"/>
    </source>
</evidence>
<keyword evidence="2" id="KW-0238">DNA-binding</keyword>
<dbReference type="GO" id="GO:0003700">
    <property type="term" value="F:DNA-binding transcription factor activity"/>
    <property type="evidence" value="ECO:0007669"/>
    <property type="project" value="InterPro"/>
</dbReference>
<reference evidence="6" key="1">
    <citation type="submission" date="2016-10" db="EMBL/GenBank/DDBJ databases">
        <authorList>
            <person name="Varghese N."/>
            <person name="Submissions S."/>
        </authorList>
    </citation>
    <scope>NUCLEOTIDE SEQUENCE [LARGE SCALE GENOMIC DNA]</scope>
    <source>
        <strain evidence="6">DSM 44796</strain>
    </source>
</reference>
<dbReference type="PANTHER" id="PTHR43132">
    <property type="entry name" value="ARSENICAL RESISTANCE OPERON REPRESSOR ARSR-RELATED"/>
    <property type="match status" value="1"/>
</dbReference>
<protein>
    <submittedName>
        <fullName evidence="5">Transcriptional regulator, ArsR family</fullName>
    </submittedName>
</protein>
<organism evidence="5 6">
    <name type="scientific">Lentzea albidocapillata subsp. violacea</name>
    <dbReference type="NCBI Taxonomy" id="128104"/>
    <lineage>
        <taxon>Bacteria</taxon>
        <taxon>Bacillati</taxon>
        <taxon>Actinomycetota</taxon>
        <taxon>Actinomycetes</taxon>
        <taxon>Pseudonocardiales</taxon>
        <taxon>Pseudonocardiaceae</taxon>
        <taxon>Lentzea</taxon>
    </lineage>
</organism>
<evidence type="ECO:0000256" key="1">
    <source>
        <dbReference type="ARBA" id="ARBA00023015"/>
    </source>
</evidence>
<dbReference type="GO" id="GO:0003677">
    <property type="term" value="F:DNA binding"/>
    <property type="evidence" value="ECO:0007669"/>
    <property type="project" value="UniProtKB-KW"/>
</dbReference>
<dbReference type="EMBL" id="FNET01000046">
    <property type="protein sequence ID" value="SDN31614.1"/>
    <property type="molecule type" value="Genomic_DNA"/>
</dbReference>
<sequence>MHVTDERRDTCDLLCLDLPHAEEIRTGLPELSAVESAAAAARALGDPTRLRIAAALLAGGELCVCDASWVVGAAQNLTSHHLRQLKIAGLVSARRDGKLVMYALTGRGRALVAAVLTEHTDEVVPVGMADSAGGMSRG</sequence>